<reference evidence="2" key="1">
    <citation type="submission" date="2021-01" db="EMBL/GenBank/DDBJ databases">
        <title>Metabolic potential, ecology and presence of endohyphal bacteria is reflected in genomic diversity of Mucoromycotina.</title>
        <authorList>
            <person name="Muszewska A."/>
            <person name="Okrasinska A."/>
            <person name="Steczkiewicz K."/>
            <person name="Drgas O."/>
            <person name="Orlowska M."/>
            <person name="Perlinska-Lenart U."/>
            <person name="Aleksandrzak-Piekarczyk T."/>
            <person name="Szatraj K."/>
            <person name="Zielenkiewicz U."/>
            <person name="Pilsyk S."/>
            <person name="Malc E."/>
            <person name="Mieczkowski P."/>
            <person name="Kruszewska J.S."/>
            <person name="Biernat P."/>
            <person name="Pawlowska J."/>
        </authorList>
    </citation>
    <scope>NUCLEOTIDE SEQUENCE</scope>
    <source>
        <strain evidence="2">WA0000018081</strain>
    </source>
</reference>
<evidence type="ECO:0000313" key="3">
    <source>
        <dbReference type="Proteomes" id="UP000613177"/>
    </source>
</evidence>
<gene>
    <name evidence="2" type="ORF">INT48_005524</name>
</gene>
<organism evidence="2 3">
    <name type="scientific">Thamnidium elegans</name>
    <dbReference type="NCBI Taxonomy" id="101142"/>
    <lineage>
        <taxon>Eukaryota</taxon>
        <taxon>Fungi</taxon>
        <taxon>Fungi incertae sedis</taxon>
        <taxon>Mucoromycota</taxon>
        <taxon>Mucoromycotina</taxon>
        <taxon>Mucoromycetes</taxon>
        <taxon>Mucorales</taxon>
        <taxon>Mucorineae</taxon>
        <taxon>Mucoraceae</taxon>
        <taxon>Thamnidium</taxon>
    </lineage>
</organism>
<proteinExistence type="predicted"/>
<evidence type="ECO:0000256" key="1">
    <source>
        <dbReference type="SAM" id="MobiDB-lite"/>
    </source>
</evidence>
<protein>
    <submittedName>
        <fullName evidence="2">Uncharacterized protein</fullName>
    </submittedName>
</protein>
<comment type="caution">
    <text evidence="2">The sequence shown here is derived from an EMBL/GenBank/DDBJ whole genome shotgun (WGS) entry which is preliminary data.</text>
</comment>
<feature type="region of interest" description="Disordered" evidence="1">
    <location>
        <begin position="130"/>
        <end position="159"/>
    </location>
</feature>
<dbReference type="EMBL" id="JAEPRE010000005">
    <property type="protein sequence ID" value="KAG2237491.1"/>
    <property type="molecule type" value="Genomic_DNA"/>
</dbReference>
<dbReference type="Proteomes" id="UP000613177">
    <property type="component" value="Unassembled WGS sequence"/>
</dbReference>
<accession>A0A8H7SYQ8</accession>
<evidence type="ECO:0000313" key="2">
    <source>
        <dbReference type="EMBL" id="KAG2237491.1"/>
    </source>
</evidence>
<feature type="region of interest" description="Disordered" evidence="1">
    <location>
        <begin position="94"/>
        <end position="113"/>
    </location>
</feature>
<dbReference type="AlphaFoldDB" id="A0A8H7SYQ8"/>
<name>A0A8H7SYQ8_9FUNG</name>
<keyword evidence="3" id="KW-1185">Reference proteome</keyword>
<sequence>MSQLPEEFNRFVQQVFPSSSGTTVHKRGQWNNSRCLVAKDAMLQFRLFLQKQRKKGPAWGNIFESVNNTCPDLNPLGQSAIREQISKLTDEAKENIPPIPTDFNETPTEPVVNNPPLPTEPILESMISHMSKSDDALKQIASKEMTDRPSAPPNNSILE</sequence>